<organism evidence="8 9">
    <name type="scientific">Roseimaritima ulvae</name>
    <dbReference type="NCBI Taxonomy" id="980254"/>
    <lineage>
        <taxon>Bacteria</taxon>
        <taxon>Pseudomonadati</taxon>
        <taxon>Planctomycetota</taxon>
        <taxon>Planctomycetia</taxon>
        <taxon>Pirellulales</taxon>
        <taxon>Pirellulaceae</taxon>
        <taxon>Roseimaritima</taxon>
    </lineage>
</organism>
<gene>
    <name evidence="8" type="primary">prkC_17</name>
    <name evidence="8" type="ORF">UC8_30470</name>
</gene>
<dbReference type="EC" id="2.7.11.1" evidence="8"/>
<dbReference type="InterPro" id="IPR019734">
    <property type="entry name" value="TPR_rpt"/>
</dbReference>
<dbReference type="GO" id="GO:0004674">
    <property type="term" value="F:protein serine/threonine kinase activity"/>
    <property type="evidence" value="ECO:0007669"/>
    <property type="project" value="UniProtKB-EC"/>
</dbReference>
<dbReference type="OrthoDB" id="6111975at2"/>
<name>A0A5B9QSX3_9BACT</name>
<dbReference type="InterPro" id="IPR011990">
    <property type="entry name" value="TPR-like_helical_dom_sf"/>
</dbReference>
<keyword evidence="9" id="KW-1185">Reference proteome</keyword>
<dbReference type="PANTHER" id="PTHR43289:SF34">
    <property type="entry name" value="SERINE_THREONINE-PROTEIN KINASE YBDM-RELATED"/>
    <property type="match status" value="1"/>
</dbReference>
<dbReference type="PROSITE" id="PS50011">
    <property type="entry name" value="PROTEIN_KINASE_DOM"/>
    <property type="match status" value="1"/>
</dbReference>
<reference evidence="8 9" key="1">
    <citation type="submission" date="2019-08" db="EMBL/GenBank/DDBJ databases">
        <title>Deep-cultivation of Planctomycetes and their phenomic and genomic characterization uncovers novel biology.</title>
        <authorList>
            <person name="Wiegand S."/>
            <person name="Jogler M."/>
            <person name="Boedeker C."/>
            <person name="Pinto D."/>
            <person name="Vollmers J."/>
            <person name="Rivas-Marin E."/>
            <person name="Kohn T."/>
            <person name="Peeters S.H."/>
            <person name="Heuer A."/>
            <person name="Rast P."/>
            <person name="Oberbeckmann S."/>
            <person name="Bunk B."/>
            <person name="Jeske O."/>
            <person name="Meyerdierks A."/>
            <person name="Storesund J.E."/>
            <person name="Kallscheuer N."/>
            <person name="Luecker S."/>
            <person name="Lage O.M."/>
            <person name="Pohl T."/>
            <person name="Merkel B.J."/>
            <person name="Hornburger P."/>
            <person name="Mueller R.-W."/>
            <person name="Bruemmer F."/>
            <person name="Labrenz M."/>
            <person name="Spormann A.M."/>
            <person name="Op den Camp H."/>
            <person name="Overmann J."/>
            <person name="Amann R."/>
            <person name="Jetten M.S.M."/>
            <person name="Mascher T."/>
            <person name="Medema M.H."/>
            <person name="Devos D.P."/>
            <person name="Kaster A.-K."/>
            <person name="Ovreas L."/>
            <person name="Rohde M."/>
            <person name="Galperin M.Y."/>
            <person name="Jogler C."/>
        </authorList>
    </citation>
    <scope>NUCLEOTIDE SEQUENCE [LARGE SCALE GENOMIC DNA]</scope>
    <source>
        <strain evidence="8 9">UC8</strain>
    </source>
</reference>
<dbReference type="SUPFAM" id="SSF48452">
    <property type="entry name" value="TPR-like"/>
    <property type="match status" value="2"/>
</dbReference>
<evidence type="ECO:0000256" key="4">
    <source>
        <dbReference type="ARBA" id="ARBA00022840"/>
    </source>
</evidence>
<accession>A0A5B9QSX3</accession>
<dbReference type="InterPro" id="IPR008271">
    <property type="entry name" value="Ser/Thr_kinase_AS"/>
</dbReference>
<dbReference type="PROSITE" id="PS00108">
    <property type="entry name" value="PROTEIN_KINASE_ST"/>
    <property type="match status" value="1"/>
</dbReference>
<dbReference type="EMBL" id="CP042914">
    <property type="protein sequence ID" value="QEG41029.1"/>
    <property type="molecule type" value="Genomic_DNA"/>
</dbReference>
<keyword evidence="3 8" id="KW-0418">Kinase</keyword>
<evidence type="ECO:0000256" key="6">
    <source>
        <dbReference type="SAM" id="MobiDB-lite"/>
    </source>
</evidence>
<proteinExistence type="predicted"/>
<dbReference type="PANTHER" id="PTHR43289">
    <property type="entry name" value="MITOGEN-ACTIVATED PROTEIN KINASE KINASE KINASE 20-RELATED"/>
    <property type="match status" value="1"/>
</dbReference>
<dbReference type="GO" id="GO:0005524">
    <property type="term" value="F:ATP binding"/>
    <property type="evidence" value="ECO:0007669"/>
    <property type="project" value="UniProtKB-UniRule"/>
</dbReference>
<keyword evidence="2 5" id="KW-0547">Nucleotide-binding</keyword>
<evidence type="ECO:0000313" key="8">
    <source>
        <dbReference type="EMBL" id="QEG41029.1"/>
    </source>
</evidence>
<evidence type="ECO:0000256" key="1">
    <source>
        <dbReference type="ARBA" id="ARBA00022679"/>
    </source>
</evidence>
<feature type="binding site" evidence="5">
    <location>
        <position position="142"/>
    </location>
    <ligand>
        <name>ATP</name>
        <dbReference type="ChEBI" id="CHEBI:30616"/>
    </ligand>
</feature>
<keyword evidence="1 8" id="KW-0808">Transferase</keyword>
<dbReference type="Gene3D" id="1.10.510.10">
    <property type="entry name" value="Transferase(Phosphotransferase) domain 1"/>
    <property type="match status" value="1"/>
</dbReference>
<keyword evidence="4 5" id="KW-0067">ATP-binding</keyword>
<evidence type="ECO:0000259" key="7">
    <source>
        <dbReference type="PROSITE" id="PS50011"/>
    </source>
</evidence>
<dbReference type="PROSITE" id="PS00107">
    <property type="entry name" value="PROTEIN_KINASE_ATP"/>
    <property type="match status" value="1"/>
</dbReference>
<dbReference type="SMART" id="SM00220">
    <property type="entry name" value="S_TKc"/>
    <property type="match status" value="1"/>
</dbReference>
<dbReference type="SMART" id="SM00028">
    <property type="entry name" value="TPR"/>
    <property type="match status" value="6"/>
</dbReference>
<dbReference type="Gene3D" id="3.30.200.20">
    <property type="entry name" value="Phosphorylase Kinase, domain 1"/>
    <property type="match status" value="1"/>
</dbReference>
<feature type="domain" description="Protein kinase" evidence="7">
    <location>
        <begin position="113"/>
        <end position="381"/>
    </location>
</feature>
<protein>
    <submittedName>
        <fullName evidence="8">Serine/threonine-protein kinase PrkC</fullName>
        <ecNumber evidence="8">2.7.11.1</ecNumber>
    </submittedName>
</protein>
<sequence>MTNSRFPDNGSDIKKLLGADSAPQSDDGHDEPAEMRHLTDAQRDELGILLERYLELLETGVPSSVEWLTRDSPELLEPLRVCVSGLESLHLLVAGGTSLPSDDRQTEHRLGVFDLHEPIGRGGMGVVYRATQRTLNRTVAVKVLPLASVLDPNQLTRFQHEAEAAASLQHPHIVPVHAIGCERGVHYYAMQYIRGESLDQWIAAGKSTDWPTAVAITADIADGLHAAHELGIVHRDIKPSNLLLDQTGKAWITDFGLARIQTGASVTRSGDVLGTLHYMSPEQARGESALVDGRSDVYSLAASLYEMLTLQPAHPGEDAAAILRSIDAHATPALRRLRPDLPKDLETVIGKAMAASRDGRYETAQAFALDLRRVLAGEPTLARPPSLLDLAVHLTVKHRHAAGATALTGILVVIGFAVVTAQLASAKRASDEHADQSLRNEWIARDAVDNLGSQAAELLEDMPAAAEVRHRLLQETLAYHQRFAQSPASNTLTYRRRLQDLAVTYGKIGLLQAELGEPTEAAESLRRSVELYRQLNEQWSEDPQLQLAESIGQNNLAEQLANTGDPDAAAMWFTRAIERQQLLHESGQPNATSELAKTLNNLGGMLAGTDNIHASKLAYQRALALLRDQPSEAELCASIQANLAGLLAKREPDVADKLAREALRYQFNQLEANPTDPALATRVVVTLNSLANAQSSVGNHDAAVKTLQQAVHIGRHLNTRWPEQASYRRDLVISLNHLGMSLSSLGRLMQADAVLEEATEHGRELHDTYVHSAEVQSMLGGVLNNLGFLKRQSGDAWAARKCYEEAALHQRLAVQLAPDVPRYAQWLDKHRHNLQQLESES</sequence>
<dbReference type="InterPro" id="IPR011009">
    <property type="entry name" value="Kinase-like_dom_sf"/>
</dbReference>
<evidence type="ECO:0000256" key="2">
    <source>
        <dbReference type="ARBA" id="ARBA00022741"/>
    </source>
</evidence>
<dbReference type="KEGG" id="rul:UC8_30470"/>
<evidence type="ECO:0000256" key="5">
    <source>
        <dbReference type="PROSITE-ProRule" id="PRU10141"/>
    </source>
</evidence>
<dbReference type="AlphaFoldDB" id="A0A5B9QSX3"/>
<dbReference type="RefSeq" id="WP_084426570.1">
    <property type="nucleotide sequence ID" value="NZ_CP042914.1"/>
</dbReference>
<dbReference type="Gene3D" id="1.25.40.10">
    <property type="entry name" value="Tetratricopeptide repeat domain"/>
    <property type="match status" value="2"/>
</dbReference>
<evidence type="ECO:0000256" key="3">
    <source>
        <dbReference type="ARBA" id="ARBA00022777"/>
    </source>
</evidence>
<dbReference type="Pfam" id="PF00069">
    <property type="entry name" value="Pkinase"/>
    <property type="match status" value="1"/>
</dbReference>
<dbReference type="SUPFAM" id="SSF56112">
    <property type="entry name" value="Protein kinase-like (PK-like)"/>
    <property type="match status" value="1"/>
</dbReference>
<dbReference type="Proteomes" id="UP000325286">
    <property type="component" value="Chromosome"/>
</dbReference>
<dbReference type="Pfam" id="PF13181">
    <property type="entry name" value="TPR_8"/>
    <property type="match status" value="1"/>
</dbReference>
<feature type="region of interest" description="Disordered" evidence="6">
    <location>
        <begin position="1"/>
        <end position="32"/>
    </location>
</feature>
<dbReference type="CDD" id="cd14014">
    <property type="entry name" value="STKc_PknB_like"/>
    <property type="match status" value="1"/>
</dbReference>
<evidence type="ECO:0000313" key="9">
    <source>
        <dbReference type="Proteomes" id="UP000325286"/>
    </source>
</evidence>
<dbReference type="InterPro" id="IPR000719">
    <property type="entry name" value="Prot_kinase_dom"/>
</dbReference>
<dbReference type="InterPro" id="IPR017441">
    <property type="entry name" value="Protein_kinase_ATP_BS"/>
</dbReference>